<sequence length="315" mass="34077">MASTTPPADLDDLLALASAHGLELDRSSLRAEEIGLDFRVVFGREADGTDWVLRIPRRADVLARADIEGRLLGLIAPQLDVAVPEWRVHSPDLIAYPLLPGTPALSIGGDGELTWNIDMASLDYAASLGDAVAQLHRIDADAAAETAIEVRTADQVREAWRHDLDRVAESFRIAPALWERWNAWLAEDSYWPSRTVLTHGEIYPGHTLVQGEQISAILDWTTAAVGDPAKDLMFHQVSAPTEAFDVALEHYVRGGGQVWPRLAEHCTEMYSAGAVGYGLYALETGERAHRDAAAAALDPSSETADAAADDPASEA</sequence>
<dbReference type="Pfam" id="PF01636">
    <property type="entry name" value="APH"/>
    <property type="match status" value="1"/>
</dbReference>
<dbReference type="SUPFAM" id="SSF56112">
    <property type="entry name" value="Protein kinase-like (PK-like)"/>
    <property type="match status" value="1"/>
</dbReference>
<organism evidence="3 4">
    <name type="scientific">Brachybacterium fresconis</name>
    <dbReference type="NCBI Taxonomy" id="173363"/>
    <lineage>
        <taxon>Bacteria</taxon>
        <taxon>Bacillati</taxon>
        <taxon>Actinomycetota</taxon>
        <taxon>Actinomycetes</taxon>
        <taxon>Micrococcales</taxon>
        <taxon>Dermabacteraceae</taxon>
        <taxon>Brachybacterium</taxon>
    </lineage>
</organism>
<reference evidence="3 4" key="1">
    <citation type="submission" date="2021-03" db="EMBL/GenBank/DDBJ databases">
        <title>Sequencing the genomes of 1000 actinobacteria strains.</title>
        <authorList>
            <person name="Klenk H.-P."/>
        </authorList>
    </citation>
    <scope>NUCLEOTIDE SEQUENCE [LARGE SCALE GENOMIC DNA]</scope>
    <source>
        <strain evidence="3 4">DSM 14564</strain>
    </source>
</reference>
<dbReference type="PANTHER" id="PTHR21310">
    <property type="entry name" value="AMINOGLYCOSIDE PHOSPHOTRANSFERASE-RELATED-RELATED"/>
    <property type="match status" value="1"/>
</dbReference>
<comment type="caution">
    <text evidence="3">The sequence shown here is derived from an EMBL/GenBank/DDBJ whole genome shotgun (WGS) entry which is preliminary data.</text>
</comment>
<dbReference type="InterPro" id="IPR051678">
    <property type="entry name" value="AGP_Transferase"/>
</dbReference>
<dbReference type="PANTHER" id="PTHR21310:SF15">
    <property type="entry name" value="AMINOGLYCOSIDE PHOSPHOTRANSFERASE DOMAIN-CONTAINING PROTEIN"/>
    <property type="match status" value="1"/>
</dbReference>
<feature type="domain" description="Aminoglycoside phosphotransferase" evidence="2">
    <location>
        <begin position="34"/>
        <end position="265"/>
    </location>
</feature>
<dbReference type="RefSeq" id="WP_209888793.1">
    <property type="nucleotide sequence ID" value="NZ_BAAAJV010000029.1"/>
</dbReference>
<proteinExistence type="predicted"/>
<gene>
    <name evidence="3" type="ORF">JOF44_001283</name>
</gene>
<dbReference type="Gene3D" id="3.30.200.20">
    <property type="entry name" value="Phosphorylase Kinase, domain 1"/>
    <property type="match status" value="1"/>
</dbReference>
<protein>
    <submittedName>
        <fullName evidence="3">Macrolide phosphotransferase</fullName>
    </submittedName>
</protein>
<dbReference type="InterPro" id="IPR002575">
    <property type="entry name" value="Aminoglycoside_PTrfase"/>
</dbReference>
<accession>A0ABS4YIP6</accession>
<dbReference type="InterPro" id="IPR011009">
    <property type="entry name" value="Kinase-like_dom_sf"/>
</dbReference>
<evidence type="ECO:0000256" key="1">
    <source>
        <dbReference type="SAM" id="MobiDB-lite"/>
    </source>
</evidence>
<evidence type="ECO:0000259" key="2">
    <source>
        <dbReference type="Pfam" id="PF01636"/>
    </source>
</evidence>
<name>A0ABS4YIP6_9MICO</name>
<dbReference type="Proteomes" id="UP000698222">
    <property type="component" value="Unassembled WGS sequence"/>
</dbReference>
<dbReference type="Gene3D" id="3.90.1200.10">
    <property type="match status" value="1"/>
</dbReference>
<evidence type="ECO:0000313" key="4">
    <source>
        <dbReference type="Proteomes" id="UP000698222"/>
    </source>
</evidence>
<feature type="compositionally biased region" description="Low complexity" evidence="1">
    <location>
        <begin position="293"/>
        <end position="306"/>
    </location>
</feature>
<dbReference type="CDD" id="cd05152">
    <property type="entry name" value="MPH2"/>
    <property type="match status" value="1"/>
</dbReference>
<feature type="region of interest" description="Disordered" evidence="1">
    <location>
        <begin position="292"/>
        <end position="315"/>
    </location>
</feature>
<keyword evidence="4" id="KW-1185">Reference proteome</keyword>
<evidence type="ECO:0000313" key="3">
    <source>
        <dbReference type="EMBL" id="MBP2408380.1"/>
    </source>
</evidence>
<dbReference type="EMBL" id="JAGIOC010000001">
    <property type="protein sequence ID" value="MBP2408380.1"/>
    <property type="molecule type" value="Genomic_DNA"/>
</dbReference>